<reference evidence="20" key="2">
    <citation type="submission" date="2020-03" db="EMBL/GenBank/DDBJ databases">
        <title>Walnut 2.0.</title>
        <authorList>
            <person name="Marrano A."/>
            <person name="Britton M."/>
            <person name="Zimin A.V."/>
            <person name="Zaini P.A."/>
            <person name="Workman R."/>
            <person name="Puiu D."/>
            <person name="Bianco L."/>
            <person name="Allen B.J."/>
            <person name="Troggio M."/>
            <person name="Leslie C.A."/>
            <person name="Timp W."/>
            <person name="Dendekar A."/>
            <person name="Salzberg S.L."/>
            <person name="Neale D.B."/>
        </authorList>
    </citation>
    <scope>NUCLEOTIDE SEQUENCE</scope>
    <source>
        <tissue evidence="20">Leaves</tissue>
    </source>
</reference>
<dbReference type="GO" id="GO:0005524">
    <property type="term" value="F:ATP binding"/>
    <property type="evidence" value="ECO:0007669"/>
    <property type="project" value="UniProtKB-UniRule"/>
</dbReference>
<dbReference type="Gramene" id="Jr03_10220_p1">
    <property type="protein sequence ID" value="cds.Jr03_10220_p1"/>
    <property type="gene ID" value="Jr03_10220"/>
</dbReference>
<protein>
    <recommendedName>
        <fullName evidence="22">Cysteine-rich receptor-like protein kinase 10</fullName>
    </recommendedName>
</protein>
<evidence type="ECO:0000256" key="1">
    <source>
        <dbReference type="ARBA" id="ARBA00004167"/>
    </source>
</evidence>
<keyword evidence="13" id="KW-0325">Glycoprotein</keyword>
<dbReference type="SUPFAM" id="SSF56112">
    <property type="entry name" value="Protein kinase-like (PK-like)"/>
    <property type="match status" value="1"/>
</dbReference>
<dbReference type="InterPro" id="IPR011009">
    <property type="entry name" value="Kinase-like_dom_sf"/>
</dbReference>
<evidence type="ECO:0000313" key="21">
    <source>
        <dbReference type="Proteomes" id="UP000619265"/>
    </source>
</evidence>
<dbReference type="PANTHER" id="PTHR27002">
    <property type="entry name" value="RECEPTOR-LIKE SERINE/THREONINE-PROTEIN KINASE SD1-8"/>
    <property type="match status" value="1"/>
</dbReference>
<keyword evidence="3" id="KW-0808">Transferase</keyword>
<dbReference type="Pfam" id="PF01657">
    <property type="entry name" value="Stress-antifung"/>
    <property type="match status" value="1"/>
</dbReference>
<feature type="domain" description="Protein kinase" evidence="18">
    <location>
        <begin position="217"/>
        <end position="402"/>
    </location>
</feature>
<keyword evidence="6" id="KW-0677">Repeat</keyword>
<evidence type="ECO:0000256" key="15">
    <source>
        <dbReference type="RuleBase" id="RU000304"/>
    </source>
</evidence>
<dbReference type="CDD" id="cd23509">
    <property type="entry name" value="Gnk2-like"/>
    <property type="match status" value="1"/>
</dbReference>
<feature type="chain" id="PRO_5032848233" description="Cysteine-rich receptor-like protein kinase 10" evidence="17">
    <location>
        <begin position="27"/>
        <end position="402"/>
    </location>
</feature>
<evidence type="ECO:0000256" key="2">
    <source>
        <dbReference type="ARBA" id="ARBA00022527"/>
    </source>
</evidence>
<feature type="compositionally biased region" description="Basic residues" evidence="16">
    <location>
        <begin position="122"/>
        <end position="135"/>
    </location>
</feature>
<dbReference type="InterPro" id="IPR038408">
    <property type="entry name" value="GNK2_sf"/>
</dbReference>
<sequence>MTSFNLSMVLSLLSMLGFLGLTCTHAADPVSLYHFSENATFSQNSLYNSSLDSLISYLSSNVTRNIEFYNTTSDPVYGLFLCYGDVTSQMCRACVAAATKELAAKCSREKVAVIWISVNRRRRQKRSKNRQRKKQNLSSNNSRHCCPKAAMMLLVLSYSFLTRRSARMKLNEEKGSSFEKPDHILTYNAANEIAKEIATADCLQFDFGTIEAATNKFSNDKKLGSGGFGEVYKATLPTGQEIAVKRLWRSSGQGVDRFKNEVVLAAKLQHKNLTALLGFCLEGEEKILIYEFLPNKGLDYFLYDPERQGQLDWSRRYKIIVGIARGILYLHEDSRLRIIHRDLKASNILLDGDMNPKISDFGMAKIFGVDQTQGKTRRIAGTFGYMSPEYAMQCKLIHCNVN</sequence>
<keyword evidence="12" id="KW-0675">Receptor</keyword>
<evidence type="ECO:0000313" key="20">
    <source>
        <dbReference type="EMBL" id="KAF5474703.1"/>
    </source>
</evidence>
<keyword evidence="5 17" id="KW-0732">Signal</keyword>
<evidence type="ECO:0000256" key="7">
    <source>
        <dbReference type="ARBA" id="ARBA00022741"/>
    </source>
</evidence>
<gene>
    <name evidence="20" type="ORF">F2P56_006578</name>
</gene>
<evidence type="ECO:0000256" key="11">
    <source>
        <dbReference type="ARBA" id="ARBA00023136"/>
    </source>
</evidence>
<evidence type="ECO:0008006" key="22">
    <source>
        <dbReference type="Google" id="ProtNLM"/>
    </source>
</evidence>
<comment type="subcellular location">
    <subcellularLocation>
        <location evidence="1">Membrane</location>
        <topology evidence="1">Single-pass membrane protein</topology>
    </subcellularLocation>
</comment>
<keyword evidence="2 15" id="KW-0723">Serine/threonine-protein kinase</keyword>
<organism evidence="20 21">
    <name type="scientific">Juglans regia</name>
    <name type="common">English walnut</name>
    <dbReference type="NCBI Taxonomy" id="51240"/>
    <lineage>
        <taxon>Eukaryota</taxon>
        <taxon>Viridiplantae</taxon>
        <taxon>Streptophyta</taxon>
        <taxon>Embryophyta</taxon>
        <taxon>Tracheophyta</taxon>
        <taxon>Spermatophyta</taxon>
        <taxon>Magnoliopsida</taxon>
        <taxon>eudicotyledons</taxon>
        <taxon>Gunneridae</taxon>
        <taxon>Pentapetalae</taxon>
        <taxon>rosids</taxon>
        <taxon>fabids</taxon>
        <taxon>Fagales</taxon>
        <taxon>Juglandaceae</taxon>
        <taxon>Juglans</taxon>
    </lineage>
</organism>
<evidence type="ECO:0000256" key="13">
    <source>
        <dbReference type="ARBA" id="ARBA00023180"/>
    </source>
</evidence>
<dbReference type="InterPro" id="IPR002902">
    <property type="entry name" value="GNK2"/>
</dbReference>
<accession>A0A833Y003</accession>
<dbReference type="FunFam" id="1.10.510.10:FF:001019">
    <property type="entry name" value="G-type lectin S-receptor-like serine/threonine-protein kinase B120"/>
    <property type="match status" value="1"/>
</dbReference>
<keyword evidence="11" id="KW-0472">Membrane</keyword>
<dbReference type="Gene3D" id="3.30.200.20">
    <property type="entry name" value="Phosphorylase Kinase, domain 1"/>
    <property type="match status" value="1"/>
</dbReference>
<feature type="region of interest" description="Disordered" evidence="16">
    <location>
        <begin position="122"/>
        <end position="143"/>
    </location>
</feature>
<evidence type="ECO:0000259" key="19">
    <source>
        <dbReference type="PROSITE" id="PS51473"/>
    </source>
</evidence>
<keyword evidence="10" id="KW-1133">Transmembrane helix</keyword>
<feature type="signal peptide" evidence="17">
    <location>
        <begin position="1"/>
        <end position="26"/>
    </location>
</feature>
<dbReference type="Pfam" id="PF00069">
    <property type="entry name" value="Pkinase"/>
    <property type="match status" value="1"/>
</dbReference>
<comment type="similarity">
    <text evidence="15">Belongs to the protein kinase superfamily.</text>
</comment>
<dbReference type="PROSITE" id="PS00108">
    <property type="entry name" value="PROTEIN_KINASE_ST"/>
    <property type="match status" value="1"/>
</dbReference>
<dbReference type="PROSITE" id="PS51473">
    <property type="entry name" value="GNK2"/>
    <property type="match status" value="1"/>
</dbReference>
<evidence type="ECO:0000256" key="8">
    <source>
        <dbReference type="ARBA" id="ARBA00022777"/>
    </source>
</evidence>
<dbReference type="EMBL" id="LIHL02000003">
    <property type="protein sequence ID" value="KAF5474703.1"/>
    <property type="molecule type" value="Genomic_DNA"/>
</dbReference>
<dbReference type="GO" id="GO:0004674">
    <property type="term" value="F:protein serine/threonine kinase activity"/>
    <property type="evidence" value="ECO:0007669"/>
    <property type="project" value="UniProtKB-KW"/>
</dbReference>
<evidence type="ECO:0000256" key="9">
    <source>
        <dbReference type="ARBA" id="ARBA00022840"/>
    </source>
</evidence>
<feature type="domain" description="Gnk2-homologous" evidence="19">
    <location>
        <begin position="29"/>
        <end position="128"/>
    </location>
</feature>
<evidence type="ECO:0000256" key="16">
    <source>
        <dbReference type="SAM" id="MobiDB-lite"/>
    </source>
</evidence>
<dbReference type="InterPro" id="IPR008271">
    <property type="entry name" value="Ser/Thr_kinase_AS"/>
</dbReference>
<evidence type="ECO:0000256" key="5">
    <source>
        <dbReference type="ARBA" id="ARBA00022729"/>
    </source>
</evidence>
<dbReference type="PROSITE" id="PS00107">
    <property type="entry name" value="PROTEIN_KINASE_ATP"/>
    <property type="match status" value="1"/>
</dbReference>
<reference evidence="20" key="1">
    <citation type="submission" date="2015-10" db="EMBL/GenBank/DDBJ databases">
        <authorList>
            <person name="Martinez-Garcia P.J."/>
            <person name="Crepeau M.W."/>
            <person name="Puiu D."/>
            <person name="Gonzalez-Ibeas D."/>
            <person name="Whalen J."/>
            <person name="Stevens K."/>
            <person name="Paul R."/>
            <person name="Butterfield T."/>
            <person name="Britton M."/>
            <person name="Reagan R."/>
            <person name="Chakraborty S."/>
            <person name="Walawage S.L."/>
            <person name="Vasquez-Gross H.A."/>
            <person name="Cardeno C."/>
            <person name="Famula R."/>
            <person name="Pratt K."/>
            <person name="Kuruganti S."/>
            <person name="Aradhya M.K."/>
            <person name="Leslie C.A."/>
            <person name="Dandekar A.M."/>
            <person name="Salzberg S.L."/>
            <person name="Wegrzyn J.L."/>
            <person name="Langley C.H."/>
            <person name="Neale D.B."/>
        </authorList>
    </citation>
    <scope>NUCLEOTIDE SEQUENCE</scope>
    <source>
        <tissue evidence="20">Leaves</tissue>
    </source>
</reference>
<feature type="binding site" evidence="14">
    <location>
        <position position="245"/>
    </location>
    <ligand>
        <name>ATP</name>
        <dbReference type="ChEBI" id="CHEBI:30616"/>
    </ligand>
</feature>
<dbReference type="InterPro" id="IPR017441">
    <property type="entry name" value="Protein_kinase_ATP_BS"/>
</dbReference>
<name>A0A833Y003_JUGRE</name>
<evidence type="ECO:0000256" key="4">
    <source>
        <dbReference type="ARBA" id="ARBA00022692"/>
    </source>
</evidence>
<evidence type="ECO:0000256" key="12">
    <source>
        <dbReference type="ARBA" id="ARBA00023170"/>
    </source>
</evidence>
<keyword evidence="7 14" id="KW-0547">Nucleotide-binding</keyword>
<keyword evidence="8" id="KW-0418">Kinase</keyword>
<dbReference type="PROSITE" id="PS50011">
    <property type="entry name" value="PROTEIN_KINASE_DOM"/>
    <property type="match status" value="1"/>
</dbReference>
<evidence type="ECO:0000256" key="17">
    <source>
        <dbReference type="SAM" id="SignalP"/>
    </source>
</evidence>
<keyword evidence="9 14" id="KW-0067">ATP-binding</keyword>
<keyword evidence="4" id="KW-0812">Transmembrane</keyword>
<dbReference type="PANTHER" id="PTHR27002:SF1050">
    <property type="entry name" value="CYSTEINE-RICH RECEPTOR-LIKE PROTEIN KINASE 5"/>
    <property type="match status" value="1"/>
</dbReference>
<dbReference type="Gene3D" id="1.10.510.10">
    <property type="entry name" value="Transferase(Phosphotransferase) domain 1"/>
    <property type="match status" value="1"/>
</dbReference>
<evidence type="ECO:0000256" key="3">
    <source>
        <dbReference type="ARBA" id="ARBA00022679"/>
    </source>
</evidence>
<dbReference type="GO" id="GO:0016020">
    <property type="term" value="C:membrane"/>
    <property type="evidence" value="ECO:0007669"/>
    <property type="project" value="UniProtKB-SubCell"/>
</dbReference>
<dbReference type="AlphaFoldDB" id="A0A833Y003"/>
<proteinExistence type="inferred from homology"/>
<dbReference type="SMART" id="SM00220">
    <property type="entry name" value="S_TKc"/>
    <property type="match status" value="1"/>
</dbReference>
<evidence type="ECO:0000256" key="14">
    <source>
        <dbReference type="PROSITE-ProRule" id="PRU10141"/>
    </source>
</evidence>
<evidence type="ECO:0000259" key="18">
    <source>
        <dbReference type="PROSITE" id="PS50011"/>
    </source>
</evidence>
<dbReference type="Proteomes" id="UP000619265">
    <property type="component" value="Unassembled WGS sequence"/>
</dbReference>
<evidence type="ECO:0000256" key="10">
    <source>
        <dbReference type="ARBA" id="ARBA00022989"/>
    </source>
</evidence>
<evidence type="ECO:0000256" key="6">
    <source>
        <dbReference type="ARBA" id="ARBA00022737"/>
    </source>
</evidence>
<dbReference type="Gene3D" id="3.30.430.20">
    <property type="entry name" value="Gnk2 domain, C-X8-C-X2-C motif"/>
    <property type="match status" value="1"/>
</dbReference>
<dbReference type="FunFam" id="3.30.200.20:FF:000142">
    <property type="entry name" value="Cysteine-rich receptor-like protein kinase 10"/>
    <property type="match status" value="1"/>
</dbReference>
<comment type="caution">
    <text evidence="20">The sequence shown here is derived from an EMBL/GenBank/DDBJ whole genome shotgun (WGS) entry which is preliminary data.</text>
</comment>
<dbReference type="InterPro" id="IPR000719">
    <property type="entry name" value="Prot_kinase_dom"/>
</dbReference>